<dbReference type="PROSITE" id="PS00624">
    <property type="entry name" value="GMC_OXRED_2"/>
    <property type="match status" value="1"/>
</dbReference>
<dbReference type="AlphaFoldDB" id="A0A2V1DUQ1"/>
<dbReference type="InterPro" id="IPR036188">
    <property type="entry name" value="FAD/NAD-bd_sf"/>
</dbReference>
<dbReference type="SUPFAM" id="SSF54373">
    <property type="entry name" value="FAD-linked reductases, C-terminal domain"/>
    <property type="match status" value="1"/>
</dbReference>
<reference evidence="3 4" key="1">
    <citation type="journal article" date="2018" name="Sci. Rep.">
        <title>Comparative genomics provides insights into the lifestyle and reveals functional heterogeneity of dark septate endophytic fungi.</title>
        <authorList>
            <person name="Knapp D.G."/>
            <person name="Nemeth J.B."/>
            <person name="Barry K."/>
            <person name="Hainaut M."/>
            <person name="Henrissat B."/>
            <person name="Johnson J."/>
            <person name="Kuo A."/>
            <person name="Lim J.H.P."/>
            <person name="Lipzen A."/>
            <person name="Nolan M."/>
            <person name="Ohm R.A."/>
            <person name="Tamas L."/>
            <person name="Grigoriev I.V."/>
            <person name="Spatafora J.W."/>
            <person name="Nagy L.G."/>
            <person name="Kovacs G.M."/>
        </authorList>
    </citation>
    <scope>NUCLEOTIDE SEQUENCE [LARGE SCALE GENOMIC DNA]</scope>
    <source>
        <strain evidence="3 4">DSE2036</strain>
    </source>
</reference>
<protein>
    <submittedName>
        <fullName evidence="3">GMC oxidoreductase</fullName>
    </submittedName>
</protein>
<dbReference type="InterPro" id="IPR007867">
    <property type="entry name" value="GMC_OxRtase_C"/>
</dbReference>
<dbReference type="InterPro" id="IPR000172">
    <property type="entry name" value="GMC_OxRdtase_N"/>
</dbReference>
<dbReference type="InterPro" id="IPR012132">
    <property type="entry name" value="GMC_OxRdtase"/>
</dbReference>
<dbReference type="PANTHER" id="PTHR11552:SF100">
    <property type="entry name" value="DEHYDROGENASE, PUTATIVE (AFU_ORTHOLOGUE AFUA_5G00630)-RELATED"/>
    <property type="match status" value="1"/>
</dbReference>
<dbReference type="SUPFAM" id="SSF51905">
    <property type="entry name" value="FAD/NAD(P)-binding domain"/>
    <property type="match status" value="1"/>
</dbReference>
<gene>
    <name evidence="3" type="ORF">DM02DRAFT_671011</name>
</gene>
<dbReference type="Pfam" id="PF05199">
    <property type="entry name" value="GMC_oxred_C"/>
    <property type="match status" value="1"/>
</dbReference>
<evidence type="ECO:0000256" key="1">
    <source>
        <dbReference type="ARBA" id="ARBA00010790"/>
    </source>
</evidence>
<dbReference type="Gene3D" id="3.50.50.60">
    <property type="entry name" value="FAD/NAD(P)-binding domain"/>
    <property type="match status" value="1"/>
</dbReference>
<dbReference type="STRING" id="97972.A0A2V1DUQ1"/>
<evidence type="ECO:0000259" key="2">
    <source>
        <dbReference type="PROSITE" id="PS00624"/>
    </source>
</evidence>
<dbReference type="GO" id="GO:0016614">
    <property type="term" value="F:oxidoreductase activity, acting on CH-OH group of donors"/>
    <property type="evidence" value="ECO:0007669"/>
    <property type="project" value="InterPro"/>
</dbReference>
<proteinExistence type="inferred from homology"/>
<evidence type="ECO:0000313" key="4">
    <source>
        <dbReference type="Proteomes" id="UP000244855"/>
    </source>
</evidence>
<dbReference type="OrthoDB" id="269227at2759"/>
<dbReference type="PANTHER" id="PTHR11552">
    <property type="entry name" value="GLUCOSE-METHANOL-CHOLINE GMC OXIDOREDUCTASE"/>
    <property type="match status" value="1"/>
</dbReference>
<keyword evidence="4" id="KW-1185">Reference proteome</keyword>
<dbReference type="Proteomes" id="UP000244855">
    <property type="component" value="Unassembled WGS sequence"/>
</dbReference>
<dbReference type="EMBL" id="KZ805352">
    <property type="protein sequence ID" value="PVI01786.1"/>
    <property type="molecule type" value="Genomic_DNA"/>
</dbReference>
<dbReference type="Gene3D" id="3.30.560.10">
    <property type="entry name" value="Glucose Oxidase, domain 3"/>
    <property type="match status" value="1"/>
</dbReference>
<comment type="similarity">
    <text evidence="1">Belongs to the GMC oxidoreductase family.</text>
</comment>
<feature type="domain" description="Glucose-methanol-choline oxidoreductase N-terminal" evidence="2">
    <location>
        <begin position="478"/>
        <end position="492"/>
    </location>
</feature>
<organism evidence="3 4">
    <name type="scientific">Periconia macrospinosa</name>
    <dbReference type="NCBI Taxonomy" id="97972"/>
    <lineage>
        <taxon>Eukaryota</taxon>
        <taxon>Fungi</taxon>
        <taxon>Dikarya</taxon>
        <taxon>Ascomycota</taxon>
        <taxon>Pezizomycotina</taxon>
        <taxon>Dothideomycetes</taxon>
        <taxon>Pleosporomycetidae</taxon>
        <taxon>Pleosporales</taxon>
        <taxon>Massarineae</taxon>
        <taxon>Periconiaceae</taxon>
        <taxon>Periconia</taxon>
    </lineage>
</organism>
<evidence type="ECO:0000313" key="3">
    <source>
        <dbReference type="EMBL" id="PVI01786.1"/>
    </source>
</evidence>
<sequence length="771" mass="82917">MPQENADQLFASSVIKKRGVSLGPAAQALEPPDKEPGKLVIITNERFDFAQEWHQDRSCVANVGRASRKSLDAPPIHGAIAGTSNLMAFQSTFDITKGGLVATHGSPTSYPQPFITRTLQSPSIHSFIMLFKYLVNTVATLASFANAVDLTGYEYVVVGSGAGGGPLAARLAMAGHKTLLIEAGDDQGANLNYTVPTYSVRASEDANLAWNFFVRHYADDERQARDFKTSYETPDGGEYTGLNPPANSVMKGTLYPRVGSLGGCTTHNALIAVYPHQSDFEYIASLTGDASWSPANMRKYFQKLENNKYLLPISGGHGNDGWLKTDYAPLTIVTEDTQLLSVISGAAVALSNAFGAVFNLATLLAGDANADSKQRDQSPGLFQIPISTDGGKRNGAREFIVAVSEAKNEDGSKMYPLDVRMNCHVTKITFDQTVTPPRATGVEFLDGQFLYRASPKSAGRTGVKGSVTASREVIIAGGAYNSPQILKLSGVGPADELAKFDIPVVVDSPGVGTNLQDHYETSVQGKVPSNWTAFEGCTFDASENDECLVRWNNPVAGNRGTYASPGVGATMFFKSSVATNDEWDTFVFGGPINFRGYFPGYAVNATHDHDWFTWAILKSHPRNTAGTVVLRSADPLDVPQITYNYYDTGVGDYDADLTAMTEAMGLAREAFKSQLVNVTEVLPGADKTSPEQLKEFIKDTTWGHHASSSVPIGADGDRMAVLDSSFRVRGAQGLRVVDASVYPRIPGTFTAVSTYMVAEKAADVILSQLEE</sequence>
<dbReference type="GO" id="GO:0050660">
    <property type="term" value="F:flavin adenine dinucleotide binding"/>
    <property type="evidence" value="ECO:0007669"/>
    <property type="project" value="InterPro"/>
</dbReference>
<dbReference type="Pfam" id="PF00732">
    <property type="entry name" value="GMC_oxred_N"/>
    <property type="match status" value="1"/>
</dbReference>
<name>A0A2V1DUQ1_9PLEO</name>
<accession>A0A2V1DUQ1</accession>